<gene>
    <name evidence="2" type="primary">ABSGL_03362.1 scaffold 4465</name>
</gene>
<dbReference type="OrthoDB" id="2302860at2759"/>
<keyword evidence="3" id="KW-1185">Reference proteome</keyword>
<dbReference type="InterPro" id="IPR021109">
    <property type="entry name" value="Peptidase_aspartic_dom_sf"/>
</dbReference>
<dbReference type="Proteomes" id="UP000078561">
    <property type="component" value="Unassembled WGS sequence"/>
</dbReference>
<reference evidence="2" key="1">
    <citation type="submission" date="2016-04" db="EMBL/GenBank/DDBJ databases">
        <authorList>
            <person name="Evans L.H."/>
            <person name="Alamgir A."/>
            <person name="Owens N."/>
            <person name="Weber N.D."/>
            <person name="Virtaneva K."/>
            <person name="Barbian K."/>
            <person name="Babar A."/>
            <person name="Rosenke K."/>
        </authorList>
    </citation>
    <scope>NUCLEOTIDE SEQUENCE [LARGE SCALE GENOMIC DNA]</scope>
    <source>
        <strain evidence="2">CBS 101.48</strain>
    </source>
</reference>
<feature type="compositionally biased region" description="Low complexity" evidence="1">
    <location>
        <begin position="148"/>
        <end position="165"/>
    </location>
</feature>
<dbReference type="Gene3D" id="2.40.70.10">
    <property type="entry name" value="Acid Proteases"/>
    <property type="match status" value="1"/>
</dbReference>
<proteinExistence type="predicted"/>
<protein>
    <submittedName>
        <fullName evidence="2">Uncharacterized protein</fullName>
    </submittedName>
</protein>
<sequence length="411" mass="46024">MEGDKDAVANKTKFETIDRFVDVFEMKLTWSAAKVLIKKQYGGDHSLSWYLEKLTSMTASRHENPAKFVEKFCTVLRGAAVEDSVGFGSILMKDLVKQVKATYASTDAAHRPVIHVAYVARVVPLLYIDPGNDNEDDHTRKRQRSQHRNNSSNSSNNNNGNPHNGKGNHHHNKNGNHGNGNGNKRFKNGSGSHNFNMATTLQNRMAKIEEETVLKNGSFIVPITVESHEIWALLDSGCNFTGVDKNFAKNKNLSFTQTFGTIGLVVSGIADVIVNIIMNNNMEKQLNNNNMEVDMENSYQSDVARAIRSLDVLKKRAVDAQGKADEALAADAPEEEYEALMDVYNKKWELYQRTRSNFAARFPEEGVFRTGKASGGPNQGSNKRWLLLLSRWRISPSWPLLVNVRVGIVPW</sequence>
<evidence type="ECO:0000256" key="1">
    <source>
        <dbReference type="SAM" id="MobiDB-lite"/>
    </source>
</evidence>
<evidence type="ECO:0000313" key="2">
    <source>
        <dbReference type="EMBL" id="SAL97843.1"/>
    </source>
</evidence>
<dbReference type="InParanoid" id="A0A163J956"/>
<feature type="region of interest" description="Disordered" evidence="1">
    <location>
        <begin position="129"/>
        <end position="196"/>
    </location>
</feature>
<dbReference type="AlphaFoldDB" id="A0A163J956"/>
<dbReference type="EMBL" id="LT551975">
    <property type="protein sequence ID" value="SAL97843.1"/>
    <property type="molecule type" value="Genomic_DNA"/>
</dbReference>
<evidence type="ECO:0000313" key="3">
    <source>
        <dbReference type="Proteomes" id="UP000078561"/>
    </source>
</evidence>
<accession>A0A163J956</accession>
<name>A0A163J956_ABSGL</name>
<organism evidence="2">
    <name type="scientific">Absidia glauca</name>
    <name type="common">Pin mould</name>
    <dbReference type="NCBI Taxonomy" id="4829"/>
    <lineage>
        <taxon>Eukaryota</taxon>
        <taxon>Fungi</taxon>
        <taxon>Fungi incertae sedis</taxon>
        <taxon>Mucoromycota</taxon>
        <taxon>Mucoromycotina</taxon>
        <taxon>Mucoromycetes</taxon>
        <taxon>Mucorales</taxon>
        <taxon>Cunninghamellaceae</taxon>
        <taxon>Absidia</taxon>
    </lineage>
</organism>